<dbReference type="CDD" id="cd06442">
    <property type="entry name" value="DPM1_like"/>
    <property type="match status" value="1"/>
</dbReference>
<evidence type="ECO:0000256" key="2">
    <source>
        <dbReference type="ARBA" id="ARBA00022676"/>
    </source>
</evidence>
<dbReference type="InterPro" id="IPR001173">
    <property type="entry name" value="Glyco_trans_2-like"/>
</dbReference>
<accession>A0A0M2HNE0</accession>
<dbReference type="InterPro" id="IPR039528">
    <property type="entry name" value="DPM1-like"/>
</dbReference>
<organism evidence="5 6">
    <name type="scientific">Microbacterium hydrocarbonoxydans</name>
    <dbReference type="NCBI Taxonomy" id="273678"/>
    <lineage>
        <taxon>Bacteria</taxon>
        <taxon>Bacillati</taxon>
        <taxon>Actinomycetota</taxon>
        <taxon>Actinomycetes</taxon>
        <taxon>Micrococcales</taxon>
        <taxon>Microbacteriaceae</taxon>
        <taxon>Microbacterium</taxon>
    </lineage>
</organism>
<dbReference type="GO" id="GO:0016020">
    <property type="term" value="C:membrane"/>
    <property type="evidence" value="ECO:0007669"/>
    <property type="project" value="GOC"/>
</dbReference>
<dbReference type="GO" id="GO:0009247">
    <property type="term" value="P:glycolipid biosynthetic process"/>
    <property type="evidence" value="ECO:0007669"/>
    <property type="project" value="TreeGrafter"/>
</dbReference>
<dbReference type="Gene3D" id="3.90.550.10">
    <property type="entry name" value="Spore Coat Polysaccharide Biosynthesis Protein SpsA, Chain A"/>
    <property type="match status" value="1"/>
</dbReference>
<name>A0A0M2HNE0_9MICO</name>
<dbReference type="FunFam" id="3.90.550.10:FF:000122">
    <property type="entry name" value="Dolichol-phosphate mannosyltransferase subunit 1"/>
    <property type="match status" value="1"/>
</dbReference>
<comment type="caution">
    <text evidence="5">The sequence shown here is derived from an EMBL/GenBank/DDBJ whole genome shotgun (WGS) entry which is preliminary data.</text>
</comment>
<dbReference type="PANTHER" id="PTHR43398:SF1">
    <property type="entry name" value="DOLICHOL-PHOSPHATE MANNOSYLTRANSFERASE SUBUNIT 1"/>
    <property type="match status" value="1"/>
</dbReference>
<sequence length="252" mass="27854">MNARTVVILPTYNEIESLSEVVGRLRSSAPEVDILVVDDASPDGTGELADLLSSRISQVHVLHRTAKQGLGPAYIAGFEEAVAHGYGVIVQSDADGSHRPEDLPRMLAALADADVVIGSRWVRGGAVARWSPQRYLLSRAGSVYARAMLRLPQKDITGGYRAFRVEALERIDPAQVLSRGYCFQIEMLDRAVRSGCRVAEVPIEFDDRLHGESKMSVRIVLEALRQVTRWGIRRRIASSREEQPLQIEAARV</sequence>
<dbReference type="PANTHER" id="PTHR43398">
    <property type="entry name" value="DOLICHOL-PHOSPHATE MANNOSYLTRANSFERASE SUBUNIT 1"/>
    <property type="match status" value="1"/>
</dbReference>
<comment type="similarity">
    <text evidence="1">Belongs to the glycosyltransferase 2 family.</text>
</comment>
<dbReference type="PATRIC" id="fig|273678.4.peg.3088"/>
<dbReference type="GO" id="GO:0047267">
    <property type="term" value="F:undecaprenyl-phosphate mannosyltransferase activity"/>
    <property type="evidence" value="ECO:0007669"/>
    <property type="project" value="UniProtKB-EC"/>
</dbReference>
<dbReference type="EMBL" id="JYJB01000010">
    <property type="protein sequence ID" value="KJL46458.1"/>
    <property type="molecule type" value="Genomic_DNA"/>
</dbReference>
<keyword evidence="6" id="KW-1185">Reference proteome</keyword>
<evidence type="ECO:0000256" key="1">
    <source>
        <dbReference type="ARBA" id="ARBA00006739"/>
    </source>
</evidence>
<evidence type="ECO:0000313" key="5">
    <source>
        <dbReference type="EMBL" id="KJL46458.1"/>
    </source>
</evidence>
<evidence type="ECO:0000256" key="3">
    <source>
        <dbReference type="ARBA" id="ARBA00022679"/>
    </source>
</evidence>
<dbReference type="InterPro" id="IPR029044">
    <property type="entry name" value="Nucleotide-diphossugar_trans"/>
</dbReference>
<evidence type="ECO:0000259" key="4">
    <source>
        <dbReference type="Pfam" id="PF00535"/>
    </source>
</evidence>
<protein>
    <submittedName>
        <fullName evidence="5">Undecaprenyl-phosphate mannosyltransferase</fullName>
        <ecNumber evidence="5">2.4.1.54</ecNumber>
    </submittedName>
</protein>
<gene>
    <name evidence="5" type="ORF">RS84_03094</name>
</gene>
<dbReference type="Pfam" id="PF00535">
    <property type="entry name" value="Glycos_transf_2"/>
    <property type="match status" value="1"/>
</dbReference>
<evidence type="ECO:0000313" key="6">
    <source>
        <dbReference type="Proteomes" id="UP000033900"/>
    </source>
</evidence>
<dbReference type="RefSeq" id="WP_045258638.1">
    <property type="nucleotide sequence ID" value="NZ_JYJB01000010.1"/>
</dbReference>
<keyword evidence="2 5" id="KW-0328">Glycosyltransferase</keyword>
<feature type="domain" description="Glycosyltransferase 2-like" evidence="4">
    <location>
        <begin position="7"/>
        <end position="171"/>
    </location>
</feature>
<proteinExistence type="inferred from homology"/>
<dbReference type="GO" id="GO:0004582">
    <property type="term" value="F:dolichyl-phosphate beta-D-mannosyltransferase activity"/>
    <property type="evidence" value="ECO:0007669"/>
    <property type="project" value="InterPro"/>
</dbReference>
<dbReference type="EC" id="2.4.1.54" evidence="5"/>
<reference evidence="5 6" key="1">
    <citation type="submission" date="2015-02" db="EMBL/GenBank/DDBJ databases">
        <title>Draft genome sequences of ten Microbacterium spp. with emphasis on heavy metal contaminated environments.</title>
        <authorList>
            <person name="Corretto E."/>
        </authorList>
    </citation>
    <scope>NUCLEOTIDE SEQUENCE [LARGE SCALE GENOMIC DNA]</scope>
    <source>
        <strain evidence="5 6">SA35</strain>
    </source>
</reference>
<dbReference type="AlphaFoldDB" id="A0A0M2HNE0"/>
<dbReference type="SUPFAM" id="SSF53448">
    <property type="entry name" value="Nucleotide-diphospho-sugar transferases"/>
    <property type="match status" value="1"/>
</dbReference>
<dbReference type="OrthoDB" id="9810303at2"/>
<dbReference type="Proteomes" id="UP000033900">
    <property type="component" value="Unassembled WGS sequence"/>
</dbReference>
<dbReference type="STRING" id="273678.RS84_03094"/>
<keyword evidence="3 5" id="KW-0808">Transferase</keyword>